<sequence length="253" mass="27727">MILLMALSRVEVGRSRSEDPIKEKNPMTTMITAISTAIAAFIATNLDDILILTILFAQVNKLFRRRHIVIGQYLGFILLILASLTGFFGSFLIPAQWIRFLGLLPVIFGIRSLWQREETETDNPLEMAVGSAPSSPLLAWFSPQTCAVAAITIANGSDNIGIYLPLFASNTWQNLVTIVSVFLILVGVWCFTAHQLTKLPAIANLITSHGSHFVPCVLIGLGVFIIKESLPLAVLALSLSYGWALFQQQAESI</sequence>
<dbReference type="Proteomes" id="UP000034103">
    <property type="component" value="Chromosome"/>
</dbReference>
<proteinExistence type="predicted"/>
<feature type="transmembrane region" description="Helical" evidence="1">
    <location>
        <begin position="30"/>
        <end position="56"/>
    </location>
</feature>
<name>A0A0F6RJB1_MICAE</name>
<organism evidence="2 3">
    <name type="scientific">Microcystis aeruginosa NIES-2549</name>
    <dbReference type="NCBI Taxonomy" id="1641812"/>
    <lineage>
        <taxon>Bacteria</taxon>
        <taxon>Bacillati</taxon>
        <taxon>Cyanobacteriota</taxon>
        <taxon>Cyanophyceae</taxon>
        <taxon>Oscillatoriophycideae</taxon>
        <taxon>Chroococcales</taxon>
        <taxon>Microcystaceae</taxon>
        <taxon>Microcystis</taxon>
    </lineage>
</organism>
<gene>
    <name evidence="2" type="ORF">MYAER_0119</name>
</gene>
<keyword evidence="1" id="KW-0472">Membrane</keyword>
<accession>A0A0F6RJB1</accession>
<keyword evidence="1" id="KW-1133">Transmembrane helix</keyword>
<dbReference type="Pfam" id="PF03596">
    <property type="entry name" value="Cad"/>
    <property type="match status" value="1"/>
</dbReference>
<keyword evidence="1" id="KW-0812">Transmembrane</keyword>
<dbReference type="InterPro" id="IPR004676">
    <property type="entry name" value="Cd-R_transporter"/>
</dbReference>
<evidence type="ECO:0000313" key="3">
    <source>
        <dbReference type="Proteomes" id="UP000034103"/>
    </source>
</evidence>
<dbReference type="EMBL" id="CP011304">
    <property type="protein sequence ID" value="AKE62483.1"/>
    <property type="molecule type" value="Genomic_DNA"/>
</dbReference>
<feature type="transmembrane region" description="Helical" evidence="1">
    <location>
        <begin position="68"/>
        <end position="91"/>
    </location>
</feature>
<evidence type="ECO:0000256" key="1">
    <source>
        <dbReference type="SAM" id="Phobius"/>
    </source>
</evidence>
<dbReference type="HOGENOM" id="CLU_071117_1_0_3"/>
<feature type="transmembrane region" description="Helical" evidence="1">
    <location>
        <begin position="174"/>
        <end position="193"/>
    </location>
</feature>
<dbReference type="PATRIC" id="fig|1641812.3.peg.124"/>
<evidence type="ECO:0000313" key="2">
    <source>
        <dbReference type="EMBL" id="AKE62483.1"/>
    </source>
</evidence>
<dbReference type="AlphaFoldDB" id="A0A0F6RJB1"/>
<protein>
    <submittedName>
        <fullName evidence="2">Cadmium resistance transporter</fullName>
    </submittedName>
</protein>
<reference evidence="2 3" key="1">
    <citation type="journal article" date="2015" name="Genome Announc.">
        <title>Complete Genome Sequence of Microcystis aeruginosa NIES-2549, a Bloom-Forming Cyanobacterium from Lake Kasumigaura, Japan.</title>
        <authorList>
            <person name="Yamaguchi H."/>
            <person name="Suzuki S."/>
            <person name="Tanabe Y."/>
            <person name="Osana Y."/>
            <person name="Shimura Y."/>
            <person name="Ishida K."/>
            <person name="Kawachi M."/>
        </authorList>
    </citation>
    <scope>NUCLEOTIDE SEQUENCE [LARGE SCALE GENOMIC DNA]</scope>
    <source>
        <strain evidence="2 3">NIES-2549</strain>
    </source>
</reference>